<sequence length="338" mass="37237">MKYLKKIALLLILSVLLVACSNGEDKVKKETEITEETVVEVEKTKVKVGTIKGFPGIGIVNLMNENEKGNTKNNYDFIIGGAPDELNAKLISGELDIATIPTNMAATLYNKTNGEIEILAVNTLGVIKLVSTDESIKTLDDIKGKEISASGKGAIPQYTLEYILNKKGIDPKNDVNITYYPGHEEISGLLAADQVSIATIPEPTLSKVMAENENIKIVSDLTEEWNKIEEDIILSQGCTVVSKKFAEENKEVLNSFVEEYKNSCELVHSDLENTAKYCGKFNIVPEKIALEAIPKSNQVYIDGEEMKTKLKPFFEILFAANPESVGGKLPSDDFYFTK</sequence>
<organism evidence="1 2">
    <name type="scientific">Miniphocaeibacter halophilus</name>
    <dbReference type="NCBI Taxonomy" id="2931922"/>
    <lineage>
        <taxon>Bacteria</taxon>
        <taxon>Bacillati</taxon>
        <taxon>Bacillota</taxon>
        <taxon>Tissierellia</taxon>
        <taxon>Tissierellales</taxon>
        <taxon>Peptoniphilaceae</taxon>
        <taxon>Miniphocaeibacter</taxon>
    </lineage>
</organism>
<evidence type="ECO:0000313" key="1">
    <source>
        <dbReference type="EMBL" id="QQK08669.1"/>
    </source>
</evidence>
<proteinExistence type="predicted"/>
<protein>
    <submittedName>
        <fullName evidence="1">ABC transporter substrate-binding protein</fullName>
    </submittedName>
</protein>
<dbReference type="EMBL" id="CP066744">
    <property type="protein sequence ID" value="QQK08669.1"/>
    <property type="molecule type" value="Genomic_DNA"/>
</dbReference>
<evidence type="ECO:0000313" key="2">
    <source>
        <dbReference type="Proteomes" id="UP000595814"/>
    </source>
</evidence>
<name>A0AC61MVR3_9FIRM</name>
<keyword evidence="2" id="KW-1185">Reference proteome</keyword>
<accession>A0AC61MVR3</accession>
<reference evidence="1 2" key="1">
    <citation type="journal article" date="2022" name="Int. J. Syst. Evol. Microbiol.">
        <title>Miniphocaeibacter halophilus sp. nov., an ammonium-tolerant acetate-producing bacterium isolated from a biogas system.</title>
        <authorList>
            <person name="Schnurer A."/>
            <person name="Singh A."/>
            <person name="Bi S."/>
            <person name="Qiao W."/>
            <person name="Westerholm M."/>
        </authorList>
    </citation>
    <scope>NUCLEOTIDE SEQUENCE [LARGE SCALE GENOMIC DNA]</scope>
    <source>
        <strain evidence="1 2">AMB_01</strain>
    </source>
</reference>
<dbReference type="Proteomes" id="UP000595814">
    <property type="component" value="Chromosome"/>
</dbReference>
<gene>
    <name evidence="1" type="ORF">JFY71_03770</name>
</gene>